<dbReference type="GO" id="GO:0020037">
    <property type="term" value="F:heme binding"/>
    <property type="evidence" value="ECO:0007669"/>
    <property type="project" value="InterPro"/>
</dbReference>
<dbReference type="GO" id="GO:0009687">
    <property type="term" value="P:abscisic acid metabolic process"/>
    <property type="evidence" value="ECO:0007669"/>
    <property type="project" value="TreeGrafter"/>
</dbReference>
<gene>
    <name evidence="3" type="ORF">IFM89_005897</name>
</gene>
<keyword evidence="1" id="KW-0479">Metal-binding</keyword>
<accession>A0A835LYP1</accession>
<dbReference type="InterPro" id="IPR036396">
    <property type="entry name" value="Cyt_P450_sf"/>
</dbReference>
<dbReference type="GO" id="GO:0005506">
    <property type="term" value="F:iron ion binding"/>
    <property type="evidence" value="ECO:0007669"/>
    <property type="project" value="InterPro"/>
</dbReference>
<evidence type="ECO:0000313" key="4">
    <source>
        <dbReference type="Proteomes" id="UP000631114"/>
    </source>
</evidence>
<keyword evidence="4" id="KW-1185">Reference proteome</keyword>
<evidence type="ECO:0000256" key="2">
    <source>
        <dbReference type="ARBA" id="ARBA00023004"/>
    </source>
</evidence>
<evidence type="ECO:0000256" key="1">
    <source>
        <dbReference type="ARBA" id="ARBA00022723"/>
    </source>
</evidence>
<protein>
    <submittedName>
        <fullName evidence="3">Uncharacterized protein</fullName>
    </submittedName>
</protein>
<dbReference type="AlphaFoldDB" id="A0A835LYP1"/>
<dbReference type="InterPro" id="IPR001128">
    <property type="entry name" value="Cyt_P450"/>
</dbReference>
<comment type="caution">
    <text evidence="3">The sequence shown here is derived from an EMBL/GenBank/DDBJ whole genome shotgun (WGS) entry which is preliminary data.</text>
</comment>
<dbReference type="Proteomes" id="UP000631114">
    <property type="component" value="Unassembled WGS sequence"/>
</dbReference>
<dbReference type="GO" id="GO:0010295">
    <property type="term" value="F:(+)-abscisic acid 8'-hydroxylase activity"/>
    <property type="evidence" value="ECO:0007669"/>
    <property type="project" value="TreeGrafter"/>
</dbReference>
<proteinExistence type="predicted"/>
<sequence length="302" mass="34627">MEKKNGDIVFARDQLRKTELINQKVVGLSIGLIVEHQSQKQGFSSTSERREQRSSSTSERRLCIRKTIDCTVQNTLADEFCVAQESASACRVLLLQLRDLELDNLDLLESLLLATTKWAKLLLRGNSGLFFTNLPKEKVVRLVLSTTPMICAVRQLSVTTLLEEDEPQLSQIRKHLNQRERRQKGSVVGTPIIWYRDTLRDGACRIHEPVEWMNSGMGESRKYQEALNGYYLSCLCLDLVMVILEEQEFILKKMCGDEKLLNWSDTKKMPITSRVIQETLRVASILSFTFREAVEDVEYHGL</sequence>
<name>A0A835LYP1_9MAGN</name>
<organism evidence="3 4">
    <name type="scientific">Coptis chinensis</name>
    <dbReference type="NCBI Taxonomy" id="261450"/>
    <lineage>
        <taxon>Eukaryota</taxon>
        <taxon>Viridiplantae</taxon>
        <taxon>Streptophyta</taxon>
        <taxon>Embryophyta</taxon>
        <taxon>Tracheophyta</taxon>
        <taxon>Spermatophyta</taxon>
        <taxon>Magnoliopsida</taxon>
        <taxon>Ranunculales</taxon>
        <taxon>Ranunculaceae</taxon>
        <taxon>Coptidoideae</taxon>
        <taxon>Coptis</taxon>
    </lineage>
</organism>
<dbReference type="PANTHER" id="PTHR24286:SF10">
    <property type="entry name" value="ABSCISIC ACID 8'-HYDROXYLASE 1"/>
    <property type="match status" value="1"/>
</dbReference>
<keyword evidence="2" id="KW-0408">Iron</keyword>
<dbReference type="GO" id="GO:0016125">
    <property type="term" value="P:sterol metabolic process"/>
    <property type="evidence" value="ECO:0007669"/>
    <property type="project" value="TreeGrafter"/>
</dbReference>
<dbReference type="Gene3D" id="1.10.630.10">
    <property type="entry name" value="Cytochrome P450"/>
    <property type="match status" value="1"/>
</dbReference>
<dbReference type="SUPFAM" id="SSF48264">
    <property type="entry name" value="Cytochrome P450"/>
    <property type="match status" value="1"/>
</dbReference>
<evidence type="ECO:0000313" key="3">
    <source>
        <dbReference type="EMBL" id="KAF9604316.1"/>
    </source>
</evidence>
<dbReference type="GO" id="GO:0044550">
    <property type="term" value="P:secondary metabolite biosynthetic process"/>
    <property type="evidence" value="ECO:0007669"/>
    <property type="project" value="UniProtKB-ARBA"/>
</dbReference>
<dbReference type="EMBL" id="JADFTS010000005">
    <property type="protein sequence ID" value="KAF9604316.1"/>
    <property type="molecule type" value="Genomic_DNA"/>
</dbReference>
<dbReference type="PANTHER" id="PTHR24286">
    <property type="entry name" value="CYTOCHROME P450 26"/>
    <property type="match status" value="1"/>
</dbReference>
<dbReference type="OrthoDB" id="1372046at2759"/>
<reference evidence="3 4" key="1">
    <citation type="submission" date="2020-10" db="EMBL/GenBank/DDBJ databases">
        <title>The Coptis chinensis genome and diversification of protoberbering-type alkaloids.</title>
        <authorList>
            <person name="Wang B."/>
            <person name="Shu S."/>
            <person name="Song C."/>
            <person name="Liu Y."/>
        </authorList>
    </citation>
    <scope>NUCLEOTIDE SEQUENCE [LARGE SCALE GENOMIC DNA]</scope>
    <source>
        <strain evidence="3">HL-2020</strain>
        <tissue evidence="3">Leaf</tissue>
    </source>
</reference>
<dbReference type="Pfam" id="PF00067">
    <property type="entry name" value="p450"/>
    <property type="match status" value="1"/>
</dbReference>